<comment type="caution">
    <text evidence="1">The sequence shown here is derived from an EMBL/GenBank/DDBJ whole genome shotgun (WGS) entry which is preliminary data.</text>
</comment>
<organism evidence="1 2">
    <name type="scientific">Medicago truncatula</name>
    <name type="common">Barrel medic</name>
    <name type="synonym">Medicago tribuloides</name>
    <dbReference type="NCBI Taxonomy" id="3880"/>
    <lineage>
        <taxon>Eukaryota</taxon>
        <taxon>Viridiplantae</taxon>
        <taxon>Streptophyta</taxon>
        <taxon>Embryophyta</taxon>
        <taxon>Tracheophyta</taxon>
        <taxon>Spermatophyta</taxon>
        <taxon>Magnoliopsida</taxon>
        <taxon>eudicotyledons</taxon>
        <taxon>Gunneridae</taxon>
        <taxon>Pentapetalae</taxon>
        <taxon>rosids</taxon>
        <taxon>fabids</taxon>
        <taxon>Fabales</taxon>
        <taxon>Fabaceae</taxon>
        <taxon>Papilionoideae</taxon>
        <taxon>50 kb inversion clade</taxon>
        <taxon>NPAAA clade</taxon>
        <taxon>Hologalegina</taxon>
        <taxon>IRL clade</taxon>
        <taxon>Trifolieae</taxon>
        <taxon>Medicago</taxon>
    </lineage>
</organism>
<dbReference type="Proteomes" id="UP000265566">
    <property type="component" value="Chromosome 7"/>
</dbReference>
<accession>A0A396H098</accession>
<sequence>MFPVLKVSKRPRYLLGSEFGSPFVGETTKTSPWPQVAVYLDLMANTKVVEKEYTLSLEVFLKTIGFG</sequence>
<proteinExistence type="predicted"/>
<reference evidence="2" key="1">
    <citation type="journal article" date="2018" name="Nat. Plants">
        <title>Whole-genome landscape of Medicago truncatula symbiotic genes.</title>
        <authorList>
            <person name="Pecrix Y."/>
            <person name="Staton S.E."/>
            <person name="Sallet E."/>
            <person name="Lelandais-Briere C."/>
            <person name="Moreau S."/>
            <person name="Carrere S."/>
            <person name="Blein T."/>
            <person name="Jardinaud M.F."/>
            <person name="Latrasse D."/>
            <person name="Zouine M."/>
            <person name="Zahm M."/>
            <person name="Kreplak J."/>
            <person name="Mayjonade B."/>
            <person name="Satge C."/>
            <person name="Perez M."/>
            <person name="Cauet S."/>
            <person name="Marande W."/>
            <person name="Chantry-Darmon C."/>
            <person name="Lopez-Roques C."/>
            <person name="Bouchez O."/>
            <person name="Berard A."/>
            <person name="Debelle F."/>
            <person name="Munos S."/>
            <person name="Bendahmane A."/>
            <person name="Berges H."/>
            <person name="Niebel A."/>
            <person name="Buitink J."/>
            <person name="Frugier F."/>
            <person name="Benhamed M."/>
            <person name="Crespi M."/>
            <person name="Gouzy J."/>
            <person name="Gamas P."/>
        </authorList>
    </citation>
    <scope>NUCLEOTIDE SEQUENCE [LARGE SCALE GENOMIC DNA]</scope>
    <source>
        <strain evidence="2">cv. Jemalong A17</strain>
    </source>
</reference>
<dbReference type="Gramene" id="rna40611">
    <property type="protein sequence ID" value="RHN46168.1"/>
    <property type="gene ID" value="gene40611"/>
</dbReference>
<evidence type="ECO:0000313" key="2">
    <source>
        <dbReference type="Proteomes" id="UP000265566"/>
    </source>
</evidence>
<dbReference type="EMBL" id="PSQE01000007">
    <property type="protein sequence ID" value="RHN46168.1"/>
    <property type="molecule type" value="Genomic_DNA"/>
</dbReference>
<name>A0A396H098_MEDTR</name>
<gene>
    <name evidence="1" type="ORF">MtrunA17_Chr7g0239271</name>
</gene>
<dbReference type="AlphaFoldDB" id="A0A396H098"/>
<protein>
    <submittedName>
        <fullName evidence="1">Uncharacterized protein</fullName>
    </submittedName>
</protein>
<evidence type="ECO:0000313" key="1">
    <source>
        <dbReference type="EMBL" id="RHN46168.1"/>
    </source>
</evidence>